<reference evidence="8 9" key="1">
    <citation type="submission" date="2019-03" db="EMBL/GenBank/DDBJ databases">
        <title>Genomic Encyclopedia of Type Strains, Phase IV (KMG-IV): sequencing the most valuable type-strain genomes for metagenomic binning, comparative biology and taxonomic classification.</title>
        <authorList>
            <person name="Goeker M."/>
        </authorList>
    </citation>
    <scope>NUCLEOTIDE SEQUENCE [LARGE SCALE GENOMIC DNA]</scope>
    <source>
        <strain evidence="8 9">DSM 100055</strain>
    </source>
</reference>
<evidence type="ECO:0000256" key="2">
    <source>
        <dbReference type="ARBA" id="ARBA00022801"/>
    </source>
</evidence>
<dbReference type="PROSITE" id="PS00129">
    <property type="entry name" value="GLYCOSYL_HYDROL_F31_1"/>
    <property type="match status" value="1"/>
</dbReference>
<gene>
    <name evidence="8" type="ORF">EV215_0225</name>
</gene>
<dbReference type="AlphaFoldDB" id="A0AA46E0K8"/>
<comment type="similarity">
    <text evidence="1 4">Belongs to the glycosyl hydrolase 31 family.</text>
</comment>
<evidence type="ECO:0000259" key="6">
    <source>
        <dbReference type="Pfam" id="PF13802"/>
    </source>
</evidence>
<dbReference type="Pfam" id="PF21365">
    <property type="entry name" value="Glyco_hydro_31_3rd"/>
    <property type="match status" value="1"/>
</dbReference>
<dbReference type="InterPro" id="IPR030458">
    <property type="entry name" value="Glyco_hydro_31_AS"/>
</dbReference>
<feature type="domain" description="Glycoside hydrolase family 31 N-terminal" evidence="6">
    <location>
        <begin position="13"/>
        <end position="199"/>
    </location>
</feature>
<protein>
    <submittedName>
        <fullName evidence="8">Alpha-glucosidase</fullName>
    </submittedName>
</protein>
<accession>A0AA46E0K8</accession>
<dbReference type="InterPro" id="IPR017853">
    <property type="entry name" value="GH"/>
</dbReference>
<dbReference type="Gene3D" id="2.60.40.1180">
    <property type="entry name" value="Golgi alpha-mannosidase II"/>
    <property type="match status" value="2"/>
</dbReference>
<keyword evidence="2 4" id="KW-0378">Hydrolase</keyword>
<dbReference type="EMBL" id="SOBG01000001">
    <property type="protein sequence ID" value="TDT72420.1"/>
    <property type="molecule type" value="Genomic_DNA"/>
</dbReference>
<keyword evidence="3 4" id="KW-0326">Glycosidase</keyword>
<dbReference type="SUPFAM" id="SSF51011">
    <property type="entry name" value="Glycosyl hydrolase domain"/>
    <property type="match status" value="1"/>
</dbReference>
<dbReference type="CDD" id="cd06604">
    <property type="entry name" value="GH31_glucosidase_II_MalA"/>
    <property type="match status" value="1"/>
</dbReference>
<feature type="domain" description="Glycoside hydrolase family 31 TIM barrel" evidence="5">
    <location>
        <begin position="243"/>
        <end position="567"/>
    </location>
</feature>
<dbReference type="InterPro" id="IPR013780">
    <property type="entry name" value="Glyco_hydro_b"/>
</dbReference>
<dbReference type="SUPFAM" id="SSF51445">
    <property type="entry name" value="(Trans)glycosidases"/>
    <property type="match status" value="1"/>
</dbReference>
<dbReference type="InterPro" id="IPR011013">
    <property type="entry name" value="Gal_mutarotase_sf_dom"/>
</dbReference>
<dbReference type="InterPro" id="IPR025887">
    <property type="entry name" value="Glyco_hydro_31_N_dom"/>
</dbReference>
<comment type="caution">
    <text evidence="8">The sequence shown here is derived from an EMBL/GenBank/DDBJ whole genome shotgun (WGS) entry which is preliminary data.</text>
</comment>
<evidence type="ECO:0000259" key="7">
    <source>
        <dbReference type="Pfam" id="PF21365"/>
    </source>
</evidence>
<dbReference type="CDD" id="cd14752">
    <property type="entry name" value="GH31_N"/>
    <property type="match status" value="1"/>
</dbReference>
<evidence type="ECO:0000256" key="4">
    <source>
        <dbReference type="RuleBase" id="RU361185"/>
    </source>
</evidence>
<dbReference type="PANTHER" id="PTHR22762:SF166">
    <property type="entry name" value="ALPHA-GLUCOSIDASE"/>
    <property type="match status" value="1"/>
</dbReference>
<dbReference type="GO" id="GO:0004553">
    <property type="term" value="F:hydrolase activity, hydrolyzing O-glycosyl compounds"/>
    <property type="evidence" value="ECO:0007669"/>
    <property type="project" value="InterPro"/>
</dbReference>
<evidence type="ECO:0000256" key="1">
    <source>
        <dbReference type="ARBA" id="ARBA00007806"/>
    </source>
</evidence>
<evidence type="ECO:0000313" key="8">
    <source>
        <dbReference type="EMBL" id="TDT72420.1"/>
    </source>
</evidence>
<dbReference type="RefSeq" id="WP_134112049.1">
    <property type="nucleotide sequence ID" value="NZ_SOBG01000001.1"/>
</dbReference>
<name>A0AA46E0K8_9FUSO</name>
<evidence type="ECO:0000313" key="9">
    <source>
        <dbReference type="Proteomes" id="UP000294678"/>
    </source>
</evidence>
<keyword evidence="9" id="KW-1185">Reference proteome</keyword>
<sequence length="757" mass="89428">MEKIIFKNEKNQLNILFYNENIVRFVYGDYIPKKNITDAVILEPTKIEFTKDKNKIYTKNFDIIINNNLTIKILNKQDEILLEDTKIEFKTHEKIKNKLENTESLDSVLSERDLEIINPIKVERKVTFEKGFYGLGEKYGFINLIDRDTYNWNTDVLGVTTMHNSAQRAYHTSIPFYIATDESKSYGIFYDTSYKTYFDFKKLSENVVYKADGGILDYYFIYGKNIKDVVQNYSNLTGTLKLPRKDFIGFQQCRWSYMNTKETLEIAKKFRKNNIPADVIYLDIDYMENYKVFTIDSENFKDFKNMAKELHKMGFKLVVIIDPGVKVEDSYKVYEEGIKNDYFIKDKNGEVYIGKVWPGDSSFPDFLRDKVRKWWGELHSNLIKIGVDGFWNDMNEIADMSNDTKTLPEDSYHIDDNGIKRYQKEVHNLYGHYEAISTYEGVKKLQNKRPFILTRAASAGTQRFSSLWTGDNSSVWEHLEGSIPMLLNLGLSGYSYVGSDIGGFIDDTNKELLIRWTQLGIFYPLCRNHSVINSRYQEPFAFDNETTEIIKKYIKLRYKFIDYLYNLFRESSIKGNPILRPLFYHYQEDIETHNINDEFLFGENILVAPIIRPKQNRRLVYLPNGKWINYFTKEEFEGNNYYIMKANLNELLLFVKKGSILIENSEMNYIFENNDKITIHIYADENNLSKEFYFDDGISFEYKNEKYSIIKVEKIDNSVKISKIIDNYILPKFDLIIHKKNDIIKFENIQFDNIYNI</sequence>
<dbReference type="InterPro" id="IPR000322">
    <property type="entry name" value="Glyco_hydro_31_TIM"/>
</dbReference>
<dbReference type="Pfam" id="PF13802">
    <property type="entry name" value="Gal_mutarotas_2"/>
    <property type="match status" value="1"/>
</dbReference>
<dbReference type="GO" id="GO:0005975">
    <property type="term" value="P:carbohydrate metabolic process"/>
    <property type="evidence" value="ECO:0007669"/>
    <property type="project" value="InterPro"/>
</dbReference>
<proteinExistence type="inferred from homology"/>
<evidence type="ECO:0000256" key="3">
    <source>
        <dbReference type="ARBA" id="ARBA00023295"/>
    </source>
</evidence>
<organism evidence="8 9">
    <name type="scientific">Hypnocyclicus thermotrophus</name>
    <dbReference type="NCBI Taxonomy" id="1627895"/>
    <lineage>
        <taxon>Bacteria</taxon>
        <taxon>Fusobacteriati</taxon>
        <taxon>Fusobacteriota</taxon>
        <taxon>Fusobacteriia</taxon>
        <taxon>Fusobacteriales</taxon>
        <taxon>Fusobacteriaceae</taxon>
        <taxon>Hypnocyclicus</taxon>
    </lineage>
</organism>
<dbReference type="GO" id="GO:0030246">
    <property type="term" value="F:carbohydrate binding"/>
    <property type="evidence" value="ECO:0007669"/>
    <property type="project" value="InterPro"/>
</dbReference>
<dbReference type="Pfam" id="PF01055">
    <property type="entry name" value="Glyco_hydro_31_2nd"/>
    <property type="match status" value="1"/>
</dbReference>
<dbReference type="Proteomes" id="UP000294678">
    <property type="component" value="Unassembled WGS sequence"/>
</dbReference>
<dbReference type="SUPFAM" id="SSF74650">
    <property type="entry name" value="Galactose mutarotase-like"/>
    <property type="match status" value="1"/>
</dbReference>
<feature type="domain" description="Glycosyl hydrolase family 31 C-terminal" evidence="7">
    <location>
        <begin position="575"/>
        <end position="661"/>
    </location>
</feature>
<dbReference type="Gene3D" id="3.20.20.80">
    <property type="entry name" value="Glycosidases"/>
    <property type="match status" value="1"/>
</dbReference>
<dbReference type="PANTHER" id="PTHR22762">
    <property type="entry name" value="ALPHA-GLUCOSIDASE"/>
    <property type="match status" value="1"/>
</dbReference>
<dbReference type="Gene3D" id="2.60.40.1760">
    <property type="entry name" value="glycosyl hydrolase (family 31)"/>
    <property type="match status" value="1"/>
</dbReference>
<dbReference type="InterPro" id="IPR048395">
    <property type="entry name" value="Glyco_hydro_31_C"/>
</dbReference>
<evidence type="ECO:0000259" key="5">
    <source>
        <dbReference type="Pfam" id="PF01055"/>
    </source>
</evidence>